<feature type="signal peptide" evidence="1">
    <location>
        <begin position="1"/>
        <end position="22"/>
    </location>
</feature>
<evidence type="ECO:0000256" key="1">
    <source>
        <dbReference type="SAM" id="SignalP"/>
    </source>
</evidence>
<dbReference type="EMBL" id="FZNS01000005">
    <property type="protein sequence ID" value="SNR71079.1"/>
    <property type="molecule type" value="Genomic_DNA"/>
</dbReference>
<dbReference type="PROSITE" id="PS51257">
    <property type="entry name" value="PROKAR_LIPOPROTEIN"/>
    <property type="match status" value="1"/>
</dbReference>
<keyword evidence="3" id="KW-1185">Reference proteome</keyword>
<reference evidence="3" key="1">
    <citation type="submission" date="2017-06" db="EMBL/GenBank/DDBJ databases">
        <authorList>
            <person name="Varghese N."/>
            <person name="Submissions S."/>
        </authorList>
    </citation>
    <scope>NUCLEOTIDE SEQUENCE [LARGE SCALE GENOMIC DNA]</scope>
    <source>
        <strain evidence="3">DSM 28041</strain>
    </source>
</reference>
<dbReference type="RefSeq" id="WP_089333096.1">
    <property type="nucleotide sequence ID" value="NZ_FZNS01000005.1"/>
</dbReference>
<dbReference type="SUPFAM" id="SSF48452">
    <property type="entry name" value="TPR-like"/>
    <property type="match status" value="1"/>
</dbReference>
<dbReference type="InterPro" id="IPR041662">
    <property type="entry name" value="SusD-like_2"/>
</dbReference>
<dbReference type="Proteomes" id="UP000198310">
    <property type="component" value="Unassembled WGS sequence"/>
</dbReference>
<protein>
    <submittedName>
        <fullName evidence="2">Starch-binding associating with outer membrane</fullName>
    </submittedName>
</protein>
<accession>A0A238YKY5</accession>
<evidence type="ECO:0000313" key="2">
    <source>
        <dbReference type="EMBL" id="SNR71079.1"/>
    </source>
</evidence>
<dbReference type="Pfam" id="PF12771">
    <property type="entry name" value="SusD-like_2"/>
    <property type="match status" value="1"/>
</dbReference>
<proteinExistence type="predicted"/>
<name>A0A238YKY5_9BACT</name>
<organism evidence="2 3">
    <name type="scientific">Hymenobacter mucosus</name>
    <dbReference type="NCBI Taxonomy" id="1411120"/>
    <lineage>
        <taxon>Bacteria</taxon>
        <taxon>Pseudomonadati</taxon>
        <taxon>Bacteroidota</taxon>
        <taxon>Cytophagia</taxon>
        <taxon>Cytophagales</taxon>
        <taxon>Hymenobacteraceae</taxon>
        <taxon>Hymenobacter</taxon>
    </lineage>
</organism>
<dbReference type="InterPro" id="IPR011990">
    <property type="entry name" value="TPR-like_helical_dom_sf"/>
</dbReference>
<evidence type="ECO:0000313" key="3">
    <source>
        <dbReference type="Proteomes" id="UP000198310"/>
    </source>
</evidence>
<sequence length="522" mass="57108">MNSIAKLLVALALVSLTTGCESFLDVNDNPNSVTPDQVVPSAVLAQALKVTGDTYGLTLNTYGSWTAGYWGKTGTVNGYNEERTYTYSSTYQQGFWGSTYDNLKDYDNIDKAASAQGLLYHAAIARIMKAFNFQLLVDQYGDVPYSQAFQADAATPIISPQYDKAEDIYKDLSLQLEQAVASIKGAPSTTQGVGSEDVVFGGNMTNWVKFANTLKLRILLRQSFVTSLDGYVRAEMTKLQAAPDGFVTTDVQVQPGYAQTTGKQNPFWNQYRATAAGTGASSRNWQAGTQYIIDQYVNNKDPRVAQLYYLATDGDFKGTYKGVVLGDPNPLPGSTQISRWKDYGGILKGYDAPVPLMLAAESYFLQSEAKSRGYLTGGDAAAKTDFNNGIRASFVYYYTPAPSQSTTANNVSANAVPDYTKYLADNTANPLVSWEATGASKLEKIIYQKYLAMNSVTAIEAWNDYRRTAFPKFPASLQSSSPRADKLPVRLLYPQTEVSTNASNLPGNVSQFTTKIFWDVTD</sequence>
<feature type="chain" id="PRO_5013189830" evidence="1">
    <location>
        <begin position="23"/>
        <end position="522"/>
    </location>
</feature>
<dbReference type="AlphaFoldDB" id="A0A238YKY5"/>
<dbReference type="Gene3D" id="1.25.40.390">
    <property type="match status" value="1"/>
</dbReference>
<keyword evidence="1" id="KW-0732">Signal</keyword>
<gene>
    <name evidence="2" type="ORF">SAMN06269173_105282</name>
</gene>